<evidence type="ECO:0000313" key="1">
    <source>
        <dbReference type="EMBL" id="GIM95024.1"/>
    </source>
</evidence>
<comment type="caution">
    <text evidence="1">The sequence shown here is derived from an EMBL/GenBank/DDBJ whole genome shotgun (WGS) entry which is preliminary data.</text>
</comment>
<dbReference type="Proteomes" id="UP000677082">
    <property type="component" value="Unassembled WGS sequence"/>
</dbReference>
<evidence type="ECO:0000313" key="2">
    <source>
        <dbReference type="Proteomes" id="UP000677082"/>
    </source>
</evidence>
<organism evidence="1 2">
    <name type="scientific">Paractinoplanes toevensis</name>
    <dbReference type="NCBI Taxonomy" id="571911"/>
    <lineage>
        <taxon>Bacteria</taxon>
        <taxon>Bacillati</taxon>
        <taxon>Actinomycetota</taxon>
        <taxon>Actinomycetes</taxon>
        <taxon>Micromonosporales</taxon>
        <taxon>Micromonosporaceae</taxon>
        <taxon>Paractinoplanes</taxon>
    </lineage>
</organism>
<accession>A0A919TJ36</accession>
<dbReference type="EMBL" id="BOQN01000087">
    <property type="protein sequence ID" value="GIM95024.1"/>
    <property type="molecule type" value="Genomic_DNA"/>
</dbReference>
<protein>
    <submittedName>
        <fullName evidence="1">Uncharacterized protein</fullName>
    </submittedName>
</protein>
<reference evidence="1 2" key="1">
    <citation type="submission" date="2021-03" db="EMBL/GenBank/DDBJ databases">
        <title>Whole genome shotgun sequence of Actinoplanes toevensis NBRC 105298.</title>
        <authorList>
            <person name="Komaki H."/>
            <person name="Tamura T."/>
        </authorList>
    </citation>
    <scope>NUCLEOTIDE SEQUENCE [LARGE SCALE GENOMIC DNA]</scope>
    <source>
        <strain evidence="1 2">NBRC 105298</strain>
    </source>
</reference>
<dbReference type="AlphaFoldDB" id="A0A919TJ36"/>
<proteinExistence type="predicted"/>
<gene>
    <name evidence="1" type="ORF">Ato02nite_068170</name>
</gene>
<sequence length="56" mass="5837">MGDPRGFALPEDAMLEGVDEFRLMTADELRALIAAGEITDGALLAAYALATAKGLL</sequence>
<name>A0A919TJ36_9ACTN</name>
<keyword evidence="2" id="KW-1185">Reference proteome</keyword>